<organism evidence="2 3">
    <name type="scientific">Aminomonas paucivorans DSM 12260</name>
    <dbReference type="NCBI Taxonomy" id="584708"/>
    <lineage>
        <taxon>Bacteria</taxon>
        <taxon>Thermotogati</taxon>
        <taxon>Synergistota</taxon>
        <taxon>Synergistia</taxon>
        <taxon>Synergistales</taxon>
        <taxon>Synergistaceae</taxon>
        <taxon>Aminomonas</taxon>
    </lineage>
</organism>
<keyword evidence="3" id="KW-1185">Reference proteome</keyword>
<proteinExistence type="predicted"/>
<dbReference type="OrthoDB" id="5162at2"/>
<name>E3CV35_9BACT</name>
<dbReference type="PaxDb" id="584708-Apau_1704"/>
<keyword evidence="2" id="KW-0378">Hydrolase</keyword>
<evidence type="ECO:0000259" key="1">
    <source>
        <dbReference type="PROSITE" id="PS51832"/>
    </source>
</evidence>
<dbReference type="AlphaFoldDB" id="E3CV35"/>
<dbReference type="HOGENOM" id="CLU_000445_92_1_0"/>
<dbReference type="InterPro" id="IPR003607">
    <property type="entry name" value="HD/PDEase_dom"/>
</dbReference>
<dbReference type="PANTHER" id="PTHR43155">
    <property type="entry name" value="CYCLIC DI-GMP PHOSPHODIESTERASE PA4108-RELATED"/>
    <property type="match status" value="1"/>
</dbReference>
<dbReference type="Gene3D" id="1.10.3210.10">
    <property type="entry name" value="Hypothetical protein af1432"/>
    <property type="match status" value="1"/>
</dbReference>
<dbReference type="Proteomes" id="UP000005096">
    <property type="component" value="Chromosome"/>
</dbReference>
<dbReference type="GO" id="GO:0016787">
    <property type="term" value="F:hydrolase activity"/>
    <property type="evidence" value="ECO:0007669"/>
    <property type="project" value="UniProtKB-KW"/>
</dbReference>
<dbReference type="EMBL" id="CM001022">
    <property type="protein sequence ID" value="EFQ24122.1"/>
    <property type="molecule type" value="Genomic_DNA"/>
</dbReference>
<protein>
    <submittedName>
        <fullName evidence="2">Metal dependent phosphohydrolase</fullName>
    </submittedName>
</protein>
<accession>E3CV35</accession>
<sequence length="388" mass="42569">MAEQEGSIVRVPLQSLDTYDGVVAEDVTSPEGALLLPQGLRLSLLGASLPKVLDRLRSSGVEGISIRMETSVSLKSVDSFLEVVLAQNQAVIDREVSREAVSQVQGLFQSVRRQPMTPELLVPLVATGKTLAQEILKNPQVLLSLARVHRWDEYTFVHSFNVAALAGFLAQRLHPQEPDLVEQIVLGGLLHDLGKAQVPLEVLNKPGPLDDREFALMKQHSAWGEELALQGEVTSAPIRAVIRWHHERWTGCGYPDGLRREEIPEAARITAVADVFDALTAERAYKQSLPSRDAMNLILGDTGQHFDPRASRTLLTSFGLYPPGSIVELSDRSVGVVVSAGGEDLIRPVVLIQVTPEGTAPESPLFRDLRRCDLRIRNYLGSGARRDL</sequence>
<dbReference type="eggNOG" id="COG2206">
    <property type="taxonomic scope" value="Bacteria"/>
</dbReference>
<feature type="domain" description="HD-GYP" evidence="1">
    <location>
        <begin position="133"/>
        <end position="330"/>
    </location>
</feature>
<dbReference type="SUPFAM" id="SSF109604">
    <property type="entry name" value="HD-domain/PDEase-like"/>
    <property type="match status" value="1"/>
</dbReference>
<reference evidence="2 3" key="1">
    <citation type="journal article" date="2010" name="Stand. Genomic Sci.">
        <title>Non-contiguous finished genome sequence of Aminomonas paucivorans type strain (GLU-3).</title>
        <authorList>
            <person name="Pitluck S."/>
            <person name="Yasawong M."/>
            <person name="Held B."/>
            <person name="Lapidus A."/>
            <person name="Nolan M."/>
            <person name="Copeland A."/>
            <person name="Lucas S."/>
            <person name="Del Rio T.G."/>
            <person name="Tice H."/>
            <person name="Cheng J.F."/>
            <person name="Chertkov O."/>
            <person name="Goodwin L."/>
            <person name="Tapia R."/>
            <person name="Han C."/>
            <person name="Liolios K."/>
            <person name="Ivanova N."/>
            <person name="Mavromatis K."/>
            <person name="Ovchinnikova G."/>
            <person name="Pati A."/>
            <person name="Chen A."/>
            <person name="Palaniappan K."/>
            <person name="Land M."/>
            <person name="Hauser L."/>
            <person name="Chang Y.J."/>
            <person name="Jeffries C.D."/>
            <person name="Pukall R."/>
            <person name="Spring S."/>
            <person name="Rohde M."/>
            <person name="Sikorski J."/>
            <person name="Goker M."/>
            <person name="Woyke T."/>
            <person name="Bristow J."/>
            <person name="Eisen J.A."/>
            <person name="Markowitz V."/>
            <person name="Hugenholtz P."/>
            <person name="Kyrpides N.C."/>
            <person name="Klenk H.P."/>
        </authorList>
    </citation>
    <scope>NUCLEOTIDE SEQUENCE [LARGE SCALE GENOMIC DNA]</scope>
    <source>
        <strain evidence="2 3">DSM 12260</strain>
    </source>
</reference>
<evidence type="ECO:0000313" key="2">
    <source>
        <dbReference type="EMBL" id="EFQ24122.1"/>
    </source>
</evidence>
<dbReference type="RefSeq" id="WP_006301342.1">
    <property type="nucleotide sequence ID" value="NZ_CM001022.1"/>
</dbReference>
<dbReference type="SMART" id="SM00471">
    <property type="entry name" value="HDc"/>
    <property type="match status" value="1"/>
</dbReference>
<evidence type="ECO:0000313" key="3">
    <source>
        <dbReference type="Proteomes" id="UP000005096"/>
    </source>
</evidence>
<dbReference type="Pfam" id="PF13487">
    <property type="entry name" value="HD_5"/>
    <property type="match status" value="1"/>
</dbReference>
<dbReference type="InterPro" id="IPR037522">
    <property type="entry name" value="HD_GYP_dom"/>
</dbReference>
<dbReference type="PANTHER" id="PTHR43155:SF2">
    <property type="entry name" value="CYCLIC DI-GMP PHOSPHODIESTERASE PA4108"/>
    <property type="match status" value="1"/>
</dbReference>
<dbReference type="PROSITE" id="PS51832">
    <property type="entry name" value="HD_GYP"/>
    <property type="match status" value="1"/>
</dbReference>
<dbReference type="CDD" id="cd00077">
    <property type="entry name" value="HDc"/>
    <property type="match status" value="1"/>
</dbReference>
<gene>
    <name evidence="2" type="ORF">Apau_1704</name>
</gene>
<dbReference type="STRING" id="584708.Apau_1704"/>